<dbReference type="InterPro" id="IPR051908">
    <property type="entry name" value="Ribosomal_N-acetyltransferase"/>
</dbReference>
<dbReference type="InterPro" id="IPR016181">
    <property type="entry name" value="Acyl_CoA_acyltransferase"/>
</dbReference>
<dbReference type="RefSeq" id="WP_193117248.1">
    <property type="nucleotide sequence ID" value="NZ_BAAAIR010000032.1"/>
</dbReference>
<dbReference type="GO" id="GO:0016746">
    <property type="term" value="F:acyltransferase activity"/>
    <property type="evidence" value="ECO:0007669"/>
    <property type="project" value="UniProtKB-KW"/>
</dbReference>
<dbReference type="PROSITE" id="PS51186">
    <property type="entry name" value="GNAT"/>
    <property type="match status" value="1"/>
</dbReference>
<comment type="caution">
    <text evidence="2">The sequence shown here is derived from an EMBL/GenBank/DDBJ whole genome shotgun (WGS) entry which is preliminary data.</text>
</comment>
<dbReference type="EMBL" id="JBHSLN010000011">
    <property type="protein sequence ID" value="MFC5296397.1"/>
    <property type="molecule type" value="Genomic_DNA"/>
</dbReference>
<organism evidence="2 3">
    <name type="scientific">Brachybacterium tyrofermentans</name>
    <dbReference type="NCBI Taxonomy" id="47848"/>
    <lineage>
        <taxon>Bacteria</taxon>
        <taxon>Bacillati</taxon>
        <taxon>Actinomycetota</taxon>
        <taxon>Actinomycetes</taxon>
        <taxon>Micrococcales</taxon>
        <taxon>Dermabacteraceae</taxon>
        <taxon>Brachybacterium</taxon>
    </lineage>
</organism>
<dbReference type="PANTHER" id="PTHR43441:SF6">
    <property type="entry name" value="N-ACETYLTRANSFERASE DOMAIN-CONTAINING PROTEIN"/>
    <property type="match status" value="1"/>
</dbReference>
<dbReference type="Proteomes" id="UP001595937">
    <property type="component" value="Unassembled WGS sequence"/>
</dbReference>
<evidence type="ECO:0000259" key="1">
    <source>
        <dbReference type="PROSITE" id="PS51186"/>
    </source>
</evidence>
<dbReference type="GeneID" id="303296819"/>
<keyword evidence="2" id="KW-0012">Acyltransferase</keyword>
<dbReference type="Gene3D" id="3.40.630.30">
    <property type="match status" value="1"/>
</dbReference>
<dbReference type="PANTHER" id="PTHR43441">
    <property type="entry name" value="RIBOSOMAL-PROTEIN-SERINE ACETYLTRANSFERASE"/>
    <property type="match status" value="1"/>
</dbReference>
<keyword evidence="3" id="KW-1185">Reference proteome</keyword>
<accession>A0ABW0FAE7</accession>
<evidence type="ECO:0000313" key="3">
    <source>
        <dbReference type="Proteomes" id="UP001595937"/>
    </source>
</evidence>
<name>A0ABW0FAE7_9MICO</name>
<evidence type="ECO:0000313" key="2">
    <source>
        <dbReference type="EMBL" id="MFC5296397.1"/>
    </source>
</evidence>
<dbReference type="Pfam" id="PF13302">
    <property type="entry name" value="Acetyltransf_3"/>
    <property type="match status" value="1"/>
</dbReference>
<reference evidence="3" key="1">
    <citation type="journal article" date="2019" name="Int. J. Syst. Evol. Microbiol.">
        <title>The Global Catalogue of Microorganisms (GCM) 10K type strain sequencing project: providing services to taxonomists for standard genome sequencing and annotation.</title>
        <authorList>
            <consortium name="The Broad Institute Genomics Platform"/>
            <consortium name="The Broad Institute Genome Sequencing Center for Infectious Disease"/>
            <person name="Wu L."/>
            <person name="Ma J."/>
        </authorList>
    </citation>
    <scope>NUCLEOTIDE SEQUENCE [LARGE SCALE GENOMIC DNA]</scope>
    <source>
        <strain evidence="3">CGMCC 1.16455</strain>
    </source>
</reference>
<proteinExistence type="predicted"/>
<dbReference type="SUPFAM" id="SSF55729">
    <property type="entry name" value="Acyl-CoA N-acyltransferases (Nat)"/>
    <property type="match status" value="1"/>
</dbReference>
<dbReference type="InterPro" id="IPR000182">
    <property type="entry name" value="GNAT_dom"/>
</dbReference>
<feature type="domain" description="N-acetyltransferase" evidence="1">
    <location>
        <begin position="3"/>
        <end position="164"/>
    </location>
</feature>
<gene>
    <name evidence="2" type="ORF">ACFPK8_02650</name>
</gene>
<protein>
    <submittedName>
        <fullName evidence="2">GNAT family N-acetyltransferase</fullName>
        <ecNumber evidence="2">2.3.-.-</ecNumber>
    </submittedName>
</protein>
<sequence length="166" mass="17948">MEITLQPLSVEDAEDLVAAEDEETIRWFSGGRSTVEGTRRYVQLLEQRAAAGSTKRAFTIKVDGRCVGSIDHDADPQDGIGPGDVNIAYAIAPWMRGQGITAHAVGLLCAQLSEQAEGERAVIRCEAENVASGRVAEKAGFTRTREVPSTNELGEPVDMQVHVREL</sequence>
<keyword evidence="2" id="KW-0808">Transferase</keyword>
<dbReference type="EC" id="2.3.-.-" evidence="2"/>